<accession>A0A9I9DAF0</accession>
<organism evidence="1">
    <name type="scientific">Cucumis melo</name>
    <name type="common">Muskmelon</name>
    <dbReference type="NCBI Taxonomy" id="3656"/>
    <lineage>
        <taxon>Eukaryota</taxon>
        <taxon>Viridiplantae</taxon>
        <taxon>Streptophyta</taxon>
        <taxon>Embryophyta</taxon>
        <taxon>Tracheophyta</taxon>
        <taxon>Spermatophyta</taxon>
        <taxon>Magnoliopsida</taxon>
        <taxon>eudicotyledons</taxon>
        <taxon>Gunneridae</taxon>
        <taxon>Pentapetalae</taxon>
        <taxon>rosids</taxon>
        <taxon>fabids</taxon>
        <taxon>Cucurbitales</taxon>
        <taxon>Cucurbitaceae</taxon>
        <taxon>Benincaseae</taxon>
        <taxon>Cucumis</taxon>
    </lineage>
</organism>
<reference evidence="1" key="1">
    <citation type="submission" date="2023-03" db="UniProtKB">
        <authorList>
            <consortium name="EnsemblPlants"/>
        </authorList>
    </citation>
    <scope>IDENTIFICATION</scope>
</reference>
<protein>
    <submittedName>
        <fullName evidence="1">Uncharacterized protein</fullName>
    </submittedName>
</protein>
<sequence>MDEGVDRVSMDGVAGQGIMNVDGSASRTMVDMYGDVSGASMDGGASGAMKNVNEV</sequence>
<name>A0A9I9DAF0_CUCME</name>
<dbReference type="AlphaFoldDB" id="A0A9I9DAF0"/>
<dbReference type="EnsemblPlants" id="MELO3C015195.2.1">
    <property type="protein sequence ID" value="MELO3C015195.2.1"/>
    <property type="gene ID" value="MELO3C015195.2"/>
</dbReference>
<evidence type="ECO:0000313" key="1">
    <source>
        <dbReference type="EnsemblPlants" id="MELO3C015195.2.1"/>
    </source>
</evidence>
<proteinExistence type="predicted"/>
<dbReference type="Gramene" id="MELO3C015195.2.1">
    <property type="protein sequence ID" value="MELO3C015195.2.1"/>
    <property type="gene ID" value="MELO3C015195.2"/>
</dbReference>